<keyword evidence="2" id="KW-0540">Nuclease</keyword>
<dbReference type="SUPFAM" id="SSF54786">
    <property type="entry name" value="YcfA/nrd intein domain"/>
    <property type="match status" value="1"/>
</dbReference>
<keyword evidence="5" id="KW-0694">RNA-binding</keyword>
<feature type="region of interest" description="Disordered" evidence="7">
    <location>
        <begin position="28"/>
        <end position="59"/>
    </location>
</feature>
<dbReference type="InterPro" id="IPR012933">
    <property type="entry name" value="HicA_mRNA_interferase"/>
</dbReference>
<evidence type="ECO:0000256" key="1">
    <source>
        <dbReference type="ARBA" id="ARBA00022649"/>
    </source>
</evidence>
<keyword evidence="6" id="KW-0346">Stress response</keyword>
<accession>A0A8S5QD83</accession>
<keyword evidence="1" id="KW-1277">Toxin-antitoxin system</keyword>
<protein>
    <submittedName>
        <fullName evidence="8">Toxin</fullName>
    </submittedName>
</protein>
<evidence type="ECO:0000256" key="4">
    <source>
        <dbReference type="ARBA" id="ARBA00022801"/>
    </source>
</evidence>
<keyword evidence="4" id="KW-0378">Hydrolase</keyword>
<feature type="compositionally biased region" description="Basic and acidic residues" evidence="7">
    <location>
        <begin position="28"/>
        <end position="44"/>
    </location>
</feature>
<reference evidence="8" key="1">
    <citation type="journal article" date="2021" name="Proc. Natl. Acad. Sci. U.S.A.">
        <title>A Catalog of Tens of Thousands of Viruses from Human Metagenomes Reveals Hidden Associations with Chronic Diseases.</title>
        <authorList>
            <person name="Tisza M.J."/>
            <person name="Buck C.B."/>
        </authorList>
    </citation>
    <scope>NUCLEOTIDE SEQUENCE</scope>
    <source>
        <strain evidence="8">CtEIp38</strain>
    </source>
</reference>
<evidence type="ECO:0000256" key="2">
    <source>
        <dbReference type="ARBA" id="ARBA00022722"/>
    </source>
</evidence>
<keyword evidence="3" id="KW-0255">Endonuclease</keyword>
<proteinExistence type="predicted"/>
<evidence type="ECO:0000313" key="8">
    <source>
        <dbReference type="EMBL" id="DAE17254.1"/>
    </source>
</evidence>
<dbReference type="Pfam" id="PF07927">
    <property type="entry name" value="HicA_toxin"/>
    <property type="match status" value="1"/>
</dbReference>
<dbReference type="GO" id="GO:0016787">
    <property type="term" value="F:hydrolase activity"/>
    <property type="evidence" value="ECO:0007669"/>
    <property type="project" value="UniProtKB-KW"/>
</dbReference>
<feature type="compositionally biased region" description="Polar residues" evidence="7">
    <location>
        <begin position="49"/>
        <end position="59"/>
    </location>
</feature>
<dbReference type="EMBL" id="BK015638">
    <property type="protein sequence ID" value="DAE17254.1"/>
    <property type="molecule type" value="Genomic_DNA"/>
</dbReference>
<organism evidence="8">
    <name type="scientific">Siphoviridae sp. ctEIp38</name>
    <dbReference type="NCBI Taxonomy" id="2825394"/>
    <lineage>
        <taxon>Viruses</taxon>
        <taxon>Duplodnaviria</taxon>
        <taxon>Heunggongvirae</taxon>
        <taxon>Uroviricota</taxon>
        <taxon>Caudoviricetes</taxon>
    </lineage>
</organism>
<evidence type="ECO:0000256" key="7">
    <source>
        <dbReference type="SAM" id="MobiDB-lite"/>
    </source>
</evidence>
<sequence length="59" mass="6648">MKRSELEKRLTEAGCFFVRSGGRHDKWINPKTGKTDWVPRHPGEIPKGTANSILKNLSA</sequence>
<dbReference type="InterPro" id="IPR038570">
    <property type="entry name" value="HicA_sf"/>
</dbReference>
<name>A0A8S5QD83_9CAUD</name>
<dbReference type="GO" id="GO:0004519">
    <property type="term" value="F:endonuclease activity"/>
    <property type="evidence" value="ECO:0007669"/>
    <property type="project" value="UniProtKB-KW"/>
</dbReference>
<evidence type="ECO:0000256" key="6">
    <source>
        <dbReference type="ARBA" id="ARBA00023016"/>
    </source>
</evidence>
<dbReference type="GO" id="GO:0003729">
    <property type="term" value="F:mRNA binding"/>
    <property type="evidence" value="ECO:0007669"/>
    <property type="project" value="InterPro"/>
</dbReference>
<dbReference type="Gene3D" id="3.30.920.30">
    <property type="entry name" value="Hypothetical protein"/>
    <property type="match status" value="1"/>
</dbReference>
<evidence type="ECO:0000256" key="5">
    <source>
        <dbReference type="ARBA" id="ARBA00022884"/>
    </source>
</evidence>
<evidence type="ECO:0000256" key="3">
    <source>
        <dbReference type="ARBA" id="ARBA00022759"/>
    </source>
</evidence>